<evidence type="ECO:0000313" key="5">
    <source>
        <dbReference type="EMBL" id="GAA4119861.1"/>
    </source>
</evidence>
<dbReference type="Pfam" id="PF00005">
    <property type="entry name" value="ABC_tran"/>
    <property type="match status" value="1"/>
</dbReference>
<name>A0ABP7XJB2_9ACTN</name>
<keyword evidence="3 5" id="KW-0067">ATP-binding</keyword>
<dbReference type="PROSITE" id="PS50893">
    <property type="entry name" value="ABC_TRANSPORTER_2"/>
    <property type="match status" value="1"/>
</dbReference>
<evidence type="ECO:0000256" key="3">
    <source>
        <dbReference type="ARBA" id="ARBA00022840"/>
    </source>
</evidence>
<dbReference type="InterPro" id="IPR017871">
    <property type="entry name" value="ABC_transporter-like_CS"/>
</dbReference>
<dbReference type="EMBL" id="BAAAZH010000014">
    <property type="protein sequence ID" value="GAA4119861.1"/>
    <property type="molecule type" value="Genomic_DNA"/>
</dbReference>
<dbReference type="InterPro" id="IPR015854">
    <property type="entry name" value="ABC_transpr_LolD-like"/>
</dbReference>
<keyword evidence="1" id="KW-0813">Transport</keyword>
<evidence type="ECO:0000256" key="1">
    <source>
        <dbReference type="ARBA" id="ARBA00022448"/>
    </source>
</evidence>
<evidence type="ECO:0000313" key="6">
    <source>
        <dbReference type="Proteomes" id="UP001501495"/>
    </source>
</evidence>
<keyword evidence="6" id="KW-1185">Reference proteome</keyword>
<dbReference type="CDD" id="cd03255">
    <property type="entry name" value="ABC_MJ0796_LolCDE_FtsE"/>
    <property type="match status" value="1"/>
</dbReference>
<dbReference type="RefSeq" id="WP_344733511.1">
    <property type="nucleotide sequence ID" value="NZ_BAAAZH010000014.1"/>
</dbReference>
<dbReference type="SUPFAM" id="SSF52540">
    <property type="entry name" value="P-loop containing nucleoside triphosphate hydrolases"/>
    <property type="match status" value="1"/>
</dbReference>
<evidence type="ECO:0000259" key="4">
    <source>
        <dbReference type="PROSITE" id="PS50893"/>
    </source>
</evidence>
<sequence length="230" mass="24049">MTATTAEPLVVARGLTKSYGATPALREISLDVAPGEILSITGPSGSGKSTLLHCLAGLATPDAGQVTVAGQRLDHLKADDRTTFRRRTIGLVLQFGQLVPELTAVENVALPLLLEGRSRAQAWQAATDWLQRLKVEECAALRPARMSGGQAQRVAIARALVTTPQLILADEPTGALDTVAGDLALEILVGVARVSGAALVIVTHDNRVAGVAEREVVVRDGRIESDGSLA</sequence>
<keyword evidence="2" id="KW-0547">Nucleotide-binding</keyword>
<dbReference type="InterPro" id="IPR027417">
    <property type="entry name" value="P-loop_NTPase"/>
</dbReference>
<dbReference type="InterPro" id="IPR003439">
    <property type="entry name" value="ABC_transporter-like_ATP-bd"/>
</dbReference>
<dbReference type="Gene3D" id="3.40.50.300">
    <property type="entry name" value="P-loop containing nucleotide triphosphate hydrolases"/>
    <property type="match status" value="1"/>
</dbReference>
<dbReference type="PROSITE" id="PS00211">
    <property type="entry name" value="ABC_TRANSPORTER_1"/>
    <property type="match status" value="1"/>
</dbReference>
<gene>
    <name evidence="5" type="ORF">GCM10022215_22830</name>
</gene>
<dbReference type="SMART" id="SM00382">
    <property type="entry name" value="AAA"/>
    <property type="match status" value="1"/>
</dbReference>
<dbReference type="GO" id="GO:0005524">
    <property type="term" value="F:ATP binding"/>
    <property type="evidence" value="ECO:0007669"/>
    <property type="project" value="UniProtKB-KW"/>
</dbReference>
<accession>A0ABP7XJB2</accession>
<dbReference type="InterPro" id="IPR003593">
    <property type="entry name" value="AAA+_ATPase"/>
</dbReference>
<dbReference type="Proteomes" id="UP001501495">
    <property type="component" value="Unassembled WGS sequence"/>
</dbReference>
<proteinExistence type="predicted"/>
<protein>
    <submittedName>
        <fullName evidence="5">ABC transporter ATP-binding protein</fullName>
    </submittedName>
</protein>
<dbReference type="PANTHER" id="PTHR24220">
    <property type="entry name" value="IMPORT ATP-BINDING PROTEIN"/>
    <property type="match status" value="1"/>
</dbReference>
<evidence type="ECO:0000256" key="2">
    <source>
        <dbReference type="ARBA" id="ARBA00022741"/>
    </source>
</evidence>
<feature type="domain" description="ABC transporter" evidence="4">
    <location>
        <begin position="10"/>
        <end position="229"/>
    </location>
</feature>
<organism evidence="5 6">
    <name type="scientific">Nocardioides fonticola</name>
    <dbReference type="NCBI Taxonomy" id="450363"/>
    <lineage>
        <taxon>Bacteria</taxon>
        <taxon>Bacillati</taxon>
        <taxon>Actinomycetota</taxon>
        <taxon>Actinomycetes</taxon>
        <taxon>Propionibacteriales</taxon>
        <taxon>Nocardioidaceae</taxon>
        <taxon>Nocardioides</taxon>
    </lineage>
</organism>
<comment type="caution">
    <text evidence="5">The sequence shown here is derived from an EMBL/GenBank/DDBJ whole genome shotgun (WGS) entry which is preliminary data.</text>
</comment>
<reference evidence="6" key="1">
    <citation type="journal article" date="2019" name="Int. J. Syst. Evol. Microbiol.">
        <title>The Global Catalogue of Microorganisms (GCM) 10K type strain sequencing project: providing services to taxonomists for standard genome sequencing and annotation.</title>
        <authorList>
            <consortium name="The Broad Institute Genomics Platform"/>
            <consortium name="The Broad Institute Genome Sequencing Center for Infectious Disease"/>
            <person name="Wu L."/>
            <person name="Ma J."/>
        </authorList>
    </citation>
    <scope>NUCLEOTIDE SEQUENCE [LARGE SCALE GENOMIC DNA]</scope>
    <source>
        <strain evidence="6">JCM 16703</strain>
    </source>
</reference>
<dbReference type="InterPro" id="IPR017911">
    <property type="entry name" value="MacB-like_ATP-bd"/>
</dbReference>
<dbReference type="PANTHER" id="PTHR24220:SF685">
    <property type="entry name" value="ABC TRANSPORTER RELATED"/>
    <property type="match status" value="1"/>
</dbReference>